<dbReference type="Gene3D" id="2.40.30.170">
    <property type="match status" value="1"/>
</dbReference>
<dbReference type="InterPro" id="IPR058792">
    <property type="entry name" value="Beta-barrel_RND_2"/>
</dbReference>
<dbReference type="EMBL" id="CP074694">
    <property type="protein sequence ID" value="QVL31969.1"/>
    <property type="molecule type" value="Genomic_DNA"/>
</dbReference>
<dbReference type="Gene3D" id="1.10.287.470">
    <property type="entry name" value="Helix hairpin bin"/>
    <property type="match status" value="2"/>
</dbReference>
<organism evidence="6 7">
    <name type="scientific">Telmatocola sphagniphila</name>
    <dbReference type="NCBI Taxonomy" id="1123043"/>
    <lineage>
        <taxon>Bacteria</taxon>
        <taxon>Pseudomonadati</taxon>
        <taxon>Planctomycetota</taxon>
        <taxon>Planctomycetia</taxon>
        <taxon>Gemmatales</taxon>
        <taxon>Gemmataceae</taxon>
    </lineage>
</organism>
<dbReference type="Gene3D" id="2.40.50.100">
    <property type="match status" value="1"/>
</dbReference>
<dbReference type="Proteomes" id="UP000676194">
    <property type="component" value="Chromosome"/>
</dbReference>
<keyword evidence="2 3" id="KW-0175">Coiled coil</keyword>
<evidence type="ECO:0000313" key="7">
    <source>
        <dbReference type="Proteomes" id="UP000676194"/>
    </source>
</evidence>
<dbReference type="PANTHER" id="PTHR32347">
    <property type="entry name" value="EFFLUX SYSTEM COMPONENT YKNX-RELATED"/>
    <property type="match status" value="1"/>
</dbReference>
<evidence type="ECO:0000256" key="4">
    <source>
        <dbReference type="SAM" id="MobiDB-lite"/>
    </source>
</evidence>
<dbReference type="InterPro" id="IPR050465">
    <property type="entry name" value="UPF0194_transport"/>
</dbReference>
<feature type="domain" description="CusB-like beta-barrel" evidence="5">
    <location>
        <begin position="287"/>
        <end position="359"/>
    </location>
</feature>
<evidence type="ECO:0000256" key="3">
    <source>
        <dbReference type="SAM" id="Coils"/>
    </source>
</evidence>
<feature type="coiled-coil region" evidence="3">
    <location>
        <begin position="111"/>
        <end position="145"/>
    </location>
</feature>
<dbReference type="Gene3D" id="2.40.420.20">
    <property type="match status" value="1"/>
</dbReference>
<dbReference type="KEGG" id="tsph:KIH39_24555"/>
<accession>A0A8E6ET51</accession>
<keyword evidence="7" id="KW-1185">Reference proteome</keyword>
<dbReference type="RefSeq" id="WP_213496484.1">
    <property type="nucleotide sequence ID" value="NZ_CP074694.1"/>
</dbReference>
<name>A0A8E6ET51_9BACT</name>
<feature type="region of interest" description="Disordered" evidence="4">
    <location>
        <begin position="383"/>
        <end position="405"/>
    </location>
</feature>
<proteinExistence type="predicted"/>
<sequence>MRRLIFFLILLAGIGGGGYWYLANTNTSQISFRKEPIIRGDLLASVSATGTLEPEDVVDVGTQVPGLIKEFGKGTDGRFIDYGSPVDDGTVLARIDDSLFVSKVDQSRALLRSSEQKVGQAKAKLEQAKAKVEEAKANTQRSQADVKQSIAKANQSKRDWERAKKIGVSGAQSQSDYDLALSNFEINNAALAVSEAVVVQNLAAEVDAKAAVGDAEAAVGDAEAAVMTAKAALKQDEINLGYCTITSNVKGTIIDRRVTLGQTVQSSFNTPSLFLIAKDLTRMVVWASVNEADVSQIRVGQTVTFTVDAHANRKFTGKVSRIRLNATNTNNVVVYTVEVITPNEDGKLLPYMTANLQFEVDYRKDVILVPNAALRYRPSIQAQSKVMQSPAPSNDPVSDKEGKATKEFPKATSLVWVEENGMLHSVSVTLGISDGNSTEVVGGDLKPDMQVIVGEVKALATDQGQNPFAMKFGGSPKKK</sequence>
<protein>
    <submittedName>
        <fullName evidence="6">Efflux RND transporter periplasmic adaptor subunit</fullName>
    </submittedName>
</protein>
<feature type="compositionally biased region" description="Polar residues" evidence="4">
    <location>
        <begin position="383"/>
        <end position="396"/>
    </location>
</feature>
<reference evidence="6" key="1">
    <citation type="submission" date="2021-05" db="EMBL/GenBank/DDBJ databases">
        <title>Complete genome sequence of the cellulolytic planctomycete Telmatocola sphagniphila SP2T and characterization of the first cellulase from planctomycetes.</title>
        <authorList>
            <person name="Rakitin A.L."/>
            <person name="Beletsky A.V."/>
            <person name="Naumoff D.G."/>
            <person name="Kulichevskaya I.S."/>
            <person name="Mardanov A.V."/>
            <person name="Ravin N.V."/>
            <person name="Dedysh S.N."/>
        </authorList>
    </citation>
    <scope>NUCLEOTIDE SEQUENCE</scope>
    <source>
        <strain evidence="6">SP2T</strain>
    </source>
</reference>
<dbReference type="GO" id="GO:0030313">
    <property type="term" value="C:cell envelope"/>
    <property type="evidence" value="ECO:0007669"/>
    <property type="project" value="UniProtKB-SubCell"/>
</dbReference>
<dbReference type="Pfam" id="PF25954">
    <property type="entry name" value="Beta-barrel_RND_2"/>
    <property type="match status" value="1"/>
</dbReference>
<evidence type="ECO:0000256" key="1">
    <source>
        <dbReference type="ARBA" id="ARBA00004196"/>
    </source>
</evidence>
<dbReference type="AlphaFoldDB" id="A0A8E6ET51"/>
<dbReference type="SUPFAM" id="SSF111369">
    <property type="entry name" value="HlyD-like secretion proteins"/>
    <property type="match status" value="2"/>
</dbReference>
<evidence type="ECO:0000313" key="6">
    <source>
        <dbReference type="EMBL" id="QVL31969.1"/>
    </source>
</evidence>
<evidence type="ECO:0000256" key="2">
    <source>
        <dbReference type="ARBA" id="ARBA00023054"/>
    </source>
</evidence>
<evidence type="ECO:0000259" key="5">
    <source>
        <dbReference type="Pfam" id="PF25954"/>
    </source>
</evidence>
<comment type="subcellular location">
    <subcellularLocation>
        <location evidence="1">Cell envelope</location>
    </subcellularLocation>
</comment>
<dbReference type="PANTHER" id="PTHR32347:SF14">
    <property type="entry name" value="EFFLUX SYSTEM COMPONENT YKNX-RELATED"/>
    <property type="match status" value="1"/>
</dbReference>
<gene>
    <name evidence="6" type="ORF">KIH39_24555</name>
</gene>